<dbReference type="EMBL" id="JAVFWL010000006">
    <property type="protein sequence ID" value="KAK6762155.1"/>
    <property type="molecule type" value="Genomic_DNA"/>
</dbReference>
<keyword evidence="2" id="KW-1185">Reference proteome</keyword>
<dbReference type="Proteomes" id="UP001303046">
    <property type="component" value="Unassembled WGS sequence"/>
</dbReference>
<organism evidence="1 2">
    <name type="scientific">Necator americanus</name>
    <name type="common">Human hookworm</name>
    <dbReference type="NCBI Taxonomy" id="51031"/>
    <lineage>
        <taxon>Eukaryota</taxon>
        <taxon>Metazoa</taxon>
        <taxon>Ecdysozoa</taxon>
        <taxon>Nematoda</taxon>
        <taxon>Chromadorea</taxon>
        <taxon>Rhabditida</taxon>
        <taxon>Rhabditina</taxon>
        <taxon>Rhabditomorpha</taxon>
        <taxon>Strongyloidea</taxon>
        <taxon>Ancylostomatidae</taxon>
        <taxon>Bunostominae</taxon>
        <taxon>Necator</taxon>
    </lineage>
</organism>
<evidence type="ECO:0000313" key="1">
    <source>
        <dbReference type="EMBL" id="KAK6762155.1"/>
    </source>
</evidence>
<protein>
    <submittedName>
        <fullName evidence="1">Uncharacterized protein</fullName>
    </submittedName>
</protein>
<reference evidence="1 2" key="1">
    <citation type="submission" date="2023-08" db="EMBL/GenBank/DDBJ databases">
        <title>A Necator americanus chromosomal reference genome.</title>
        <authorList>
            <person name="Ilik V."/>
            <person name="Petrzelkova K.J."/>
            <person name="Pardy F."/>
            <person name="Fuh T."/>
            <person name="Niatou-Singa F.S."/>
            <person name="Gouil Q."/>
            <person name="Baker L."/>
            <person name="Ritchie M.E."/>
            <person name="Jex A.R."/>
            <person name="Gazzola D."/>
            <person name="Li H."/>
            <person name="Toshio Fujiwara R."/>
            <person name="Zhan B."/>
            <person name="Aroian R.V."/>
            <person name="Pafco B."/>
            <person name="Schwarz E.M."/>
        </authorList>
    </citation>
    <scope>NUCLEOTIDE SEQUENCE [LARGE SCALE GENOMIC DNA]</scope>
    <source>
        <strain evidence="1 2">Aroian</strain>
        <tissue evidence="1">Whole animal</tissue>
    </source>
</reference>
<accession>A0ABR1EHH5</accession>
<comment type="caution">
    <text evidence="1">The sequence shown here is derived from an EMBL/GenBank/DDBJ whole genome shotgun (WGS) entry which is preliminary data.</text>
</comment>
<gene>
    <name evidence="1" type="primary">Necator_chrX.g23191</name>
    <name evidence="1" type="ORF">RB195_023028</name>
</gene>
<proteinExistence type="predicted"/>
<name>A0ABR1EHH5_NECAM</name>
<sequence length="158" mass="17548">MLDLSSITKQQVRQESDRNVVRYLKAMQLVFFSNFKAAFHSPHRGRLFNALHSGGVSGKVVCLLDTINQGITVAVRRGAGCTTSFDVVTGVRECDKRQCLSCSTSRSITLHSKNSLEYGHTIVIFAKSSTKLQHDIDFVLKQAGPYGLHLSLDECNRM</sequence>
<evidence type="ECO:0000313" key="2">
    <source>
        <dbReference type="Proteomes" id="UP001303046"/>
    </source>
</evidence>